<name>A0A0K0EKK5_STRER</name>
<sequence length="421" mass="47027">MLLYSISIIPLLILTSTNSLPSPFNVEEEIFENGLANVPTSFWITIELLSVDWKQGCLTQANCGKPRLQMSKSLLLSEEKVSVSWPVTSQMFQDGPKTFVSSWSSGTPEEVSLACQVIGIDPQYGFTRVCDETHPIKLFKQQILNDYMKNNEDKMSLQNNDEEAKGKMIVEVRGQCFNATLTIRKHMKRCPWCPKKKEPIFEVSSDQEVDPQSQALGFLQDQSFHLTIIILLAIIAFLTSLAFACLLITHLKQKRNHTKLKAAPPQGGPNNSTGPRTMVKLTRQIPSHYHQTYMYMPPTNSGTLPKKTIIKGHYDLTDHTYSVAADLIRSDAEESGYETPWEKKQNVQSPPVPYWQGHPITGRSTEITSPPHCINDSGLGRGNYMALVQERGYSSGNSTSTTSANSSINNGPQNDSGLEHY</sequence>
<dbReference type="InterPro" id="IPR057569">
    <property type="entry name" value="C2_nem"/>
</dbReference>
<dbReference type="WBParaSite" id="TCONS_00009944.p1">
    <property type="protein sequence ID" value="TCONS_00009944.p1"/>
    <property type="gene ID" value="XLOC_007655"/>
</dbReference>
<dbReference type="PANTHER" id="PTHR38626">
    <property type="entry name" value="SKN-1 DEPENDENT ZYGOTIC TRANSCRIPT-RELATED"/>
    <property type="match status" value="1"/>
</dbReference>
<keyword evidence="3" id="KW-0732">Signal</keyword>
<proteinExistence type="predicted"/>
<dbReference type="Pfam" id="PF25330">
    <property type="entry name" value="C2_nem"/>
    <property type="match status" value="1"/>
</dbReference>
<reference evidence="6" key="1">
    <citation type="submission" date="2015-08" db="UniProtKB">
        <authorList>
            <consortium name="WormBaseParasite"/>
        </authorList>
    </citation>
    <scope>IDENTIFICATION</scope>
</reference>
<dbReference type="PANTHER" id="PTHR38626:SF3">
    <property type="entry name" value="PROTEIN CBG09935"/>
    <property type="match status" value="1"/>
</dbReference>
<feature type="compositionally biased region" description="Low complexity" evidence="1">
    <location>
        <begin position="392"/>
        <end position="411"/>
    </location>
</feature>
<evidence type="ECO:0000259" key="4">
    <source>
        <dbReference type="Pfam" id="PF25330"/>
    </source>
</evidence>
<dbReference type="InterPro" id="IPR040426">
    <property type="entry name" value="C05B5.4-like"/>
</dbReference>
<keyword evidence="2" id="KW-1133">Transmembrane helix</keyword>
<feature type="transmembrane region" description="Helical" evidence="2">
    <location>
        <begin position="224"/>
        <end position="251"/>
    </location>
</feature>
<accession>A0A0K0EKK5</accession>
<feature type="domain" description="C2" evidence="4">
    <location>
        <begin position="41"/>
        <end position="189"/>
    </location>
</feature>
<evidence type="ECO:0000256" key="1">
    <source>
        <dbReference type="SAM" id="MobiDB-lite"/>
    </source>
</evidence>
<keyword evidence="2" id="KW-0472">Membrane</keyword>
<feature type="compositionally biased region" description="Polar residues" evidence="1">
    <location>
        <begin position="412"/>
        <end position="421"/>
    </location>
</feature>
<feature type="signal peptide" evidence="3">
    <location>
        <begin position="1"/>
        <end position="19"/>
    </location>
</feature>
<evidence type="ECO:0000313" key="7">
    <source>
        <dbReference type="WBParaSite" id="TCONS_00009944.p1"/>
    </source>
</evidence>
<dbReference type="WBParaSite" id="SSTP_0000999800.1">
    <property type="protein sequence ID" value="SSTP_0000999800.1"/>
    <property type="gene ID" value="SSTP_0000999800"/>
</dbReference>
<evidence type="ECO:0000313" key="6">
    <source>
        <dbReference type="WBParaSite" id="SSTP_0000999800.1"/>
    </source>
</evidence>
<feature type="chain" id="PRO_5005328179" evidence="3">
    <location>
        <begin position="20"/>
        <end position="421"/>
    </location>
</feature>
<protein>
    <submittedName>
        <fullName evidence="7">Ig-like domain-containing protein</fullName>
    </submittedName>
</protein>
<keyword evidence="2" id="KW-0812">Transmembrane</keyword>
<evidence type="ECO:0000256" key="2">
    <source>
        <dbReference type="SAM" id="Phobius"/>
    </source>
</evidence>
<keyword evidence="5" id="KW-1185">Reference proteome</keyword>
<organism evidence="6">
    <name type="scientific">Strongyloides stercoralis</name>
    <name type="common">Threadworm</name>
    <dbReference type="NCBI Taxonomy" id="6248"/>
    <lineage>
        <taxon>Eukaryota</taxon>
        <taxon>Metazoa</taxon>
        <taxon>Ecdysozoa</taxon>
        <taxon>Nematoda</taxon>
        <taxon>Chromadorea</taxon>
        <taxon>Rhabditida</taxon>
        <taxon>Tylenchina</taxon>
        <taxon>Panagrolaimomorpha</taxon>
        <taxon>Strongyloidoidea</taxon>
        <taxon>Strongyloididae</taxon>
        <taxon>Strongyloides</taxon>
    </lineage>
</organism>
<dbReference type="Proteomes" id="UP000035681">
    <property type="component" value="Unplaced"/>
</dbReference>
<evidence type="ECO:0000256" key="3">
    <source>
        <dbReference type="SAM" id="SignalP"/>
    </source>
</evidence>
<dbReference type="AlphaFoldDB" id="A0A0K0EKK5"/>
<feature type="region of interest" description="Disordered" evidence="1">
    <location>
        <begin position="392"/>
        <end position="421"/>
    </location>
</feature>
<evidence type="ECO:0000313" key="5">
    <source>
        <dbReference type="Proteomes" id="UP000035681"/>
    </source>
</evidence>